<evidence type="ECO:0000313" key="1">
    <source>
        <dbReference type="EMBL" id="AND75371.1"/>
    </source>
</evidence>
<gene>
    <name evidence="1" type="ORF">ME3_210</name>
</gene>
<proteinExistence type="predicted"/>
<sequence>MSKLKPGAGRKAKFTSYAMKGNFSKNAKRKLAKHLKAHPNDQQAVTALAGVASRKIRTKPVAKLGWVKESLRNAMTFVPYLNSKGQVIVIKSVEHFSQVANTYSQPIPVTRSAAKAYARIKKFEKVAPFRKVATFVHKGGEVALEYVHDSKLNNFTGKCKKKKAVDD</sequence>
<evidence type="ECO:0000313" key="2">
    <source>
        <dbReference type="Proteomes" id="UP000225947"/>
    </source>
</evidence>
<name>A0A172Q0I3_9CAUD</name>
<dbReference type="InterPro" id="IPR054287">
    <property type="entry name" value="DUF7022"/>
</dbReference>
<keyword evidence="2" id="KW-1185">Reference proteome</keyword>
<reference evidence="2" key="1">
    <citation type="submission" date="2016-03" db="EMBL/GenBank/DDBJ databases">
        <title>Characterization of Acinetobacter baumannii phage vB_AbaM_ME3.</title>
        <authorList>
            <person name="Buttimer C.T.H."/>
            <person name="Elbreki M."/>
            <person name="Coffey A."/>
        </authorList>
    </citation>
    <scope>NUCLEOTIDE SEQUENCE [LARGE SCALE GENOMIC DNA]</scope>
</reference>
<dbReference type="EMBL" id="KU935715">
    <property type="protein sequence ID" value="AND75371.1"/>
    <property type="molecule type" value="Genomic_DNA"/>
</dbReference>
<dbReference type="Pfam" id="PF22887">
    <property type="entry name" value="DUF7022"/>
    <property type="match status" value="1"/>
</dbReference>
<accession>A0A172Q0I3</accession>
<dbReference type="Proteomes" id="UP000225947">
    <property type="component" value="Segment"/>
</dbReference>
<protein>
    <submittedName>
        <fullName evidence="1">Uncharacterized protein</fullName>
    </submittedName>
</protein>
<organism evidence="1 2">
    <name type="scientific">Acinetobacter phage vB_AbaM_ME3</name>
    <dbReference type="NCBI Taxonomy" id="1837876"/>
    <lineage>
        <taxon>Viruses</taxon>
        <taxon>Duplodnaviria</taxon>
        <taxon>Heunggongvirae</taxon>
        <taxon>Uroviricota</taxon>
        <taxon>Caudoviricetes</taxon>
        <taxon>Metrivirus</taxon>
        <taxon>Metrivirus ME3</taxon>
    </lineage>
</organism>